<evidence type="ECO:0000313" key="1">
    <source>
        <dbReference type="EMBL" id="OGL79953.1"/>
    </source>
</evidence>
<proteinExistence type="predicted"/>
<name>A0A1F7UNT0_9BACT</name>
<protein>
    <submittedName>
        <fullName evidence="1">Uncharacterized protein</fullName>
    </submittedName>
</protein>
<gene>
    <name evidence="1" type="ORF">A3B21_00910</name>
</gene>
<dbReference type="EMBL" id="MGEJ01000019">
    <property type="protein sequence ID" value="OGL79953.1"/>
    <property type="molecule type" value="Genomic_DNA"/>
</dbReference>
<sequence length="336" mass="37525">MDLFEKSYQELREAFVRARFAEDNIFGRPDIEEWLAGQRTASRPDYSTWIAFAKCPEWFNHFGLAGTPTYSVLVRALSCFPSVPINRINALYGHEMDECCYVGRIVKLVERCRPETISMAGNSVIMSCGGEILVISLPDHSAAQDDNNISLRISSDVTSAQVLRVFIDRWASQNDERAEYARHFLCNAFGMHIAQVRGSAGLAFDTAVAVSADGTKIVHADWVVVKTPSKQIIVFPASAFHAQKALRPDDSRFERMSTERLIDERGLGMWTTDEAIGKVAKLTWNRYPVGLPDQVTSAMLLDFQTTGWKPLKQRIYMTHASLCPSPLPEGGVEVAV</sequence>
<dbReference type="AlphaFoldDB" id="A0A1F7UNT0"/>
<reference evidence="1 2" key="1">
    <citation type="journal article" date="2016" name="Nat. Commun.">
        <title>Thousands of microbial genomes shed light on interconnected biogeochemical processes in an aquifer system.</title>
        <authorList>
            <person name="Anantharaman K."/>
            <person name="Brown C.T."/>
            <person name="Hug L.A."/>
            <person name="Sharon I."/>
            <person name="Castelle C.J."/>
            <person name="Probst A.J."/>
            <person name="Thomas B.C."/>
            <person name="Singh A."/>
            <person name="Wilkins M.J."/>
            <person name="Karaoz U."/>
            <person name="Brodie E.L."/>
            <person name="Williams K.H."/>
            <person name="Hubbard S.S."/>
            <person name="Banfield J.F."/>
        </authorList>
    </citation>
    <scope>NUCLEOTIDE SEQUENCE [LARGE SCALE GENOMIC DNA]</scope>
</reference>
<dbReference type="Proteomes" id="UP000176897">
    <property type="component" value="Unassembled WGS sequence"/>
</dbReference>
<organism evidence="1 2">
    <name type="scientific">Candidatus Uhrbacteria bacterium RIFCSPLOWO2_01_FULL_47_24</name>
    <dbReference type="NCBI Taxonomy" id="1802401"/>
    <lineage>
        <taxon>Bacteria</taxon>
        <taxon>Candidatus Uhriibacteriota</taxon>
    </lineage>
</organism>
<accession>A0A1F7UNT0</accession>
<comment type="caution">
    <text evidence="1">The sequence shown here is derived from an EMBL/GenBank/DDBJ whole genome shotgun (WGS) entry which is preliminary data.</text>
</comment>
<evidence type="ECO:0000313" key="2">
    <source>
        <dbReference type="Proteomes" id="UP000176897"/>
    </source>
</evidence>